<evidence type="ECO:0000313" key="3">
    <source>
        <dbReference type="Proteomes" id="UP001500689"/>
    </source>
</evidence>
<keyword evidence="3" id="KW-1185">Reference proteome</keyword>
<dbReference type="EMBL" id="BAAAZN010000008">
    <property type="protein sequence ID" value="GAA3554355.1"/>
    <property type="molecule type" value="Genomic_DNA"/>
</dbReference>
<dbReference type="InterPro" id="IPR008258">
    <property type="entry name" value="Transglycosylase_SLT_dom_1"/>
</dbReference>
<dbReference type="CDD" id="cd13399">
    <property type="entry name" value="Slt35-like"/>
    <property type="match status" value="1"/>
</dbReference>
<dbReference type="PANTHER" id="PTHR30163:SF8">
    <property type="entry name" value="LYTIC MUREIN TRANSGLYCOSYLASE"/>
    <property type="match status" value="1"/>
</dbReference>
<dbReference type="Gene3D" id="1.10.530.10">
    <property type="match status" value="1"/>
</dbReference>
<protein>
    <recommendedName>
        <fullName evidence="1">Transglycosylase SLT domain-containing protein</fullName>
    </recommendedName>
</protein>
<name>A0ABP6WS83_9PSEU</name>
<feature type="domain" description="Transglycosylase SLT" evidence="1">
    <location>
        <begin position="88"/>
        <end position="161"/>
    </location>
</feature>
<dbReference type="Pfam" id="PF01464">
    <property type="entry name" value="SLT"/>
    <property type="match status" value="1"/>
</dbReference>
<accession>A0ABP6WS83</accession>
<proteinExistence type="predicted"/>
<comment type="caution">
    <text evidence="2">The sequence shown here is derived from an EMBL/GenBank/DDBJ whole genome shotgun (WGS) entry which is preliminary data.</text>
</comment>
<dbReference type="SUPFAM" id="SSF53955">
    <property type="entry name" value="Lysozyme-like"/>
    <property type="match status" value="1"/>
</dbReference>
<sequence>MSLLGKVGTTAALFTVAAIAVGYMKDADAGAGTGGPGVSDIPGSYLSEYRAAADACPDLDWALLAGVGKVETNHGRLKAAGVRSGANFAGAAGPMQFLPSTFRAVRARHPGIGSDIYDPSDAIPAAAYYLCDSGLSAGNEYRAIYAYNHAGWYVTKVRNQAAAYRRAA</sequence>
<gene>
    <name evidence="2" type="ORF">GCM10022222_42520</name>
</gene>
<reference evidence="3" key="1">
    <citation type="journal article" date="2019" name="Int. J. Syst. Evol. Microbiol.">
        <title>The Global Catalogue of Microorganisms (GCM) 10K type strain sequencing project: providing services to taxonomists for standard genome sequencing and annotation.</title>
        <authorList>
            <consortium name="The Broad Institute Genomics Platform"/>
            <consortium name="The Broad Institute Genome Sequencing Center for Infectious Disease"/>
            <person name="Wu L."/>
            <person name="Ma J."/>
        </authorList>
    </citation>
    <scope>NUCLEOTIDE SEQUENCE [LARGE SCALE GENOMIC DNA]</scope>
    <source>
        <strain evidence="3">JCM 16898</strain>
    </source>
</reference>
<dbReference type="InterPro" id="IPR043426">
    <property type="entry name" value="MltB-like"/>
</dbReference>
<dbReference type="Proteomes" id="UP001500689">
    <property type="component" value="Unassembled WGS sequence"/>
</dbReference>
<dbReference type="RefSeq" id="WP_344862374.1">
    <property type="nucleotide sequence ID" value="NZ_BAAAZN010000008.1"/>
</dbReference>
<evidence type="ECO:0000259" key="1">
    <source>
        <dbReference type="Pfam" id="PF01464"/>
    </source>
</evidence>
<dbReference type="InterPro" id="IPR023346">
    <property type="entry name" value="Lysozyme-like_dom_sf"/>
</dbReference>
<dbReference type="PANTHER" id="PTHR30163">
    <property type="entry name" value="MEMBRANE-BOUND LYTIC MUREIN TRANSGLYCOSYLASE B"/>
    <property type="match status" value="1"/>
</dbReference>
<evidence type="ECO:0000313" key="2">
    <source>
        <dbReference type="EMBL" id="GAA3554355.1"/>
    </source>
</evidence>
<organism evidence="2 3">
    <name type="scientific">Amycolatopsis ultiminotia</name>
    <dbReference type="NCBI Taxonomy" id="543629"/>
    <lineage>
        <taxon>Bacteria</taxon>
        <taxon>Bacillati</taxon>
        <taxon>Actinomycetota</taxon>
        <taxon>Actinomycetes</taxon>
        <taxon>Pseudonocardiales</taxon>
        <taxon>Pseudonocardiaceae</taxon>
        <taxon>Amycolatopsis</taxon>
    </lineage>
</organism>